<dbReference type="SUPFAM" id="SSF53448">
    <property type="entry name" value="Nucleotide-diphospho-sugar transferases"/>
    <property type="match status" value="1"/>
</dbReference>
<dbReference type="EMBL" id="JALJOR010000003">
    <property type="protein sequence ID" value="KAK9820446.1"/>
    <property type="molecule type" value="Genomic_DNA"/>
</dbReference>
<dbReference type="Pfam" id="PF04488">
    <property type="entry name" value="Gly_transf_sug"/>
    <property type="match status" value="1"/>
</dbReference>
<protein>
    <recommendedName>
        <fullName evidence="4">Glycosyltransferase family 32 protein</fullName>
    </recommendedName>
</protein>
<organism evidence="2 3">
    <name type="scientific">[Myrmecia] bisecta</name>
    <dbReference type="NCBI Taxonomy" id="41462"/>
    <lineage>
        <taxon>Eukaryota</taxon>
        <taxon>Viridiplantae</taxon>
        <taxon>Chlorophyta</taxon>
        <taxon>core chlorophytes</taxon>
        <taxon>Trebouxiophyceae</taxon>
        <taxon>Trebouxiales</taxon>
        <taxon>Trebouxiaceae</taxon>
        <taxon>Myrmecia</taxon>
    </lineage>
</organism>
<feature type="region of interest" description="Disordered" evidence="1">
    <location>
        <begin position="375"/>
        <end position="426"/>
    </location>
</feature>
<dbReference type="PANTHER" id="PTHR46830:SF2">
    <property type="entry name" value="ALPHA-1,4-N-ACETYLGLUCOSAMINYLTRANSFERASE"/>
    <property type="match status" value="1"/>
</dbReference>
<dbReference type="InterPro" id="IPR029044">
    <property type="entry name" value="Nucleotide-diphossugar_trans"/>
</dbReference>
<evidence type="ECO:0000313" key="3">
    <source>
        <dbReference type="Proteomes" id="UP001489004"/>
    </source>
</evidence>
<evidence type="ECO:0000256" key="1">
    <source>
        <dbReference type="SAM" id="MobiDB-lite"/>
    </source>
</evidence>
<name>A0AAW1QGQ5_9CHLO</name>
<dbReference type="Gene3D" id="3.90.550.20">
    <property type="match status" value="1"/>
</dbReference>
<dbReference type="Proteomes" id="UP001489004">
    <property type="component" value="Unassembled WGS sequence"/>
</dbReference>
<accession>A0AAW1QGQ5</accession>
<feature type="compositionally biased region" description="Basic and acidic residues" evidence="1">
    <location>
        <begin position="375"/>
        <end position="385"/>
    </location>
</feature>
<proteinExistence type="predicted"/>
<reference evidence="2 3" key="1">
    <citation type="journal article" date="2024" name="Nat. Commun.">
        <title>Phylogenomics reveals the evolutionary origins of lichenization in chlorophyte algae.</title>
        <authorList>
            <person name="Puginier C."/>
            <person name="Libourel C."/>
            <person name="Otte J."/>
            <person name="Skaloud P."/>
            <person name="Haon M."/>
            <person name="Grisel S."/>
            <person name="Petersen M."/>
            <person name="Berrin J.G."/>
            <person name="Delaux P.M."/>
            <person name="Dal Grande F."/>
            <person name="Keller J."/>
        </authorList>
    </citation>
    <scope>NUCLEOTIDE SEQUENCE [LARGE SCALE GENOMIC DNA]</scope>
    <source>
        <strain evidence="2 3">SAG 2043</strain>
    </source>
</reference>
<keyword evidence="3" id="KW-1185">Reference proteome</keyword>
<comment type="caution">
    <text evidence="2">The sequence shown here is derived from an EMBL/GenBank/DDBJ whole genome shotgun (WGS) entry which is preliminary data.</text>
</comment>
<gene>
    <name evidence="2" type="ORF">WJX72_010448</name>
</gene>
<evidence type="ECO:0000313" key="2">
    <source>
        <dbReference type="EMBL" id="KAK9820446.1"/>
    </source>
</evidence>
<dbReference type="PROSITE" id="PS51257">
    <property type="entry name" value="PROKAR_LIPOPROTEIN"/>
    <property type="match status" value="1"/>
</dbReference>
<evidence type="ECO:0008006" key="4">
    <source>
        <dbReference type="Google" id="ProtNLM"/>
    </source>
</evidence>
<sequence>MLRRAQPFVGLLVGACIVFGVVLLCADFFSFGGTLAIRPLCQESMSVDLNPHVVDAVSGPPGEVWEKDWKWDKFDTYNPFDHTHEDYCSAPSGHKLTQRIPKIVHYVFGMRPDFGGKPFNFVHYLGVLSVHKRIRPKAIYLHFLYEPKGLWWEKAKALVTLVKARNVTAMYGHTISNPAHQADIIRLELLQRWGGIYLDLDVLVFQPFDSLLHNTFVIGYEGGPEYGMGNSVMLSKPQSKFATHWLATYAAFSDQADWAEHSIFMPRRLAIEMPKEVCVMPPHAFLFPLWSDHGREVMYSELDTSEAENVTVTLRGADGKQYRALYPGQYAFHIAETAAWAQLKHYNFNYIKRNPTSRMALLMRDLVWDRFDDLPDTPADSHGEGEEGEGDAAEDEGHSGETGDSSGDGERSLEATLREKISQAQAQAKAAVLREELIKLWSEAHPEASQDEQDVVLEQVKEFARADRRQRHRSKRMRAS</sequence>
<dbReference type="InterPro" id="IPR007577">
    <property type="entry name" value="GlycoTrfase_DXD_sugar-bd_CS"/>
</dbReference>
<feature type="compositionally biased region" description="Basic and acidic residues" evidence="1">
    <location>
        <begin position="408"/>
        <end position="421"/>
    </location>
</feature>
<dbReference type="PANTHER" id="PTHR46830">
    <property type="entry name" value="TRANSFERASE, PUTATIVE-RELATED"/>
    <property type="match status" value="1"/>
</dbReference>
<dbReference type="AlphaFoldDB" id="A0AAW1QGQ5"/>